<dbReference type="AlphaFoldDB" id="A0A7X0ITF0"/>
<accession>A0A7X0ITF0</accession>
<reference evidence="1 2" key="1">
    <citation type="submission" date="2020-08" db="EMBL/GenBank/DDBJ databases">
        <title>Genomic Encyclopedia of Type Strains, Phase IV (KMG-V): Genome sequencing to study the core and pangenomes of soil and plant-associated prokaryotes.</title>
        <authorList>
            <person name="Whitman W."/>
        </authorList>
    </citation>
    <scope>NUCLEOTIDE SEQUENCE [LARGE SCALE GENOMIC DNA]</scope>
    <source>
        <strain evidence="1 2">SEMIA 4060</strain>
    </source>
</reference>
<proteinExistence type="predicted"/>
<sequence length="45" mass="5120">MGTNDCAVDHQILVVAVCIQRLEHPFPYTGMTPTLKRLRTVFHLP</sequence>
<evidence type="ECO:0000313" key="1">
    <source>
        <dbReference type="EMBL" id="MBB6486858.1"/>
    </source>
</evidence>
<comment type="caution">
    <text evidence="1">The sequence shown here is derived from an EMBL/GenBank/DDBJ whole genome shotgun (WGS) entry which is preliminary data.</text>
</comment>
<evidence type="ECO:0000313" key="2">
    <source>
        <dbReference type="Proteomes" id="UP000565576"/>
    </source>
</evidence>
<organism evidence="1 2">
    <name type="scientific">Rhizobium lusitanum</name>
    <dbReference type="NCBI Taxonomy" id="293958"/>
    <lineage>
        <taxon>Bacteria</taxon>
        <taxon>Pseudomonadati</taxon>
        <taxon>Pseudomonadota</taxon>
        <taxon>Alphaproteobacteria</taxon>
        <taxon>Hyphomicrobiales</taxon>
        <taxon>Rhizobiaceae</taxon>
        <taxon>Rhizobium/Agrobacterium group</taxon>
        <taxon>Rhizobium</taxon>
    </lineage>
</organism>
<gene>
    <name evidence="1" type="ORF">GGD46_004157</name>
</gene>
<protein>
    <submittedName>
        <fullName evidence="1">Uncharacterized protein</fullName>
    </submittedName>
</protein>
<name>A0A7X0ITF0_9HYPH</name>
<dbReference type="Proteomes" id="UP000565576">
    <property type="component" value="Unassembled WGS sequence"/>
</dbReference>
<dbReference type="EMBL" id="JACHBG010000010">
    <property type="protein sequence ID" value="MBB6486858.1"/>
    <property type="molecule type" value="Genomic_DNA"/>
</dbReference>